<dbReference type="OrthoDB" id="415696at2759"/>
<accession>D8TZT3</accession>
<dbReference type="GO" id="GO:0005829">
    <property type="term" value="C:cytosol"/>
    <property type="evidence" value="ECO:0007669"/>
    <property type="project" value="TreeGrafter"/>
</dbReference>
<dbReference type="InterPro" id="IPR002109">
    <property type="entry name" value="Glutaredoxin"/>
</dbReference>
<dbReference type="eggNOG" id="KOG0911">
    <property type="taxonomic scope" value="Eukaryota"/>
</dbReference>
<keyword evidence="4" id="KW-1185">Reference proteome</keyword>
<feature type="domain" description="Glutaredoxin" evidence="2">
    <location>
        <begin position="1"/>
        <end position="37"/>
    </location>
</feature>
<dbReference type="RefSeq" id="XP_002951965.1">
    <property type="nucleotide sequence ID" value="XM_002951919.1"/>
</dbReference>
<feature type="non-terminal residue" evidence="3">
    <location>
        <position position="58"/>
    </location>
</feature>
<dbReference type="Pfam" id="PF00462">
    <property type="entry name" value="Glutaredoxin"/>
    <property type="match status" value="1"/>
</dbReference>
<dbReference type="STRING" id="3068.D8TZT3"/>
<proteinExistence type="inferred from homology"/>
<sequence>VEFGSFDILQDEAIRQGLKEYSNWPTYPQLYVRGELVGGCDIVTEMAAAGELGSTLRE</sequence>
<evidence type="ECO:0000256" key="1">
    <source>
        <dbReference type="ARBA" id="ARBA00008983"/>
    </source>
</evidence>
<feature type="non-terminal residue" evidence="3">
    <location>
        <position position="1"/>
    </location>
</feature>
<dbReference type="SUPFAM" id="SSF52833">
    <property type="entry name" value="Thioredoxin-like"/>
    <property type="match status" value="1"/>
</dbReference>
<name>D8TZT3_VOLCA</name>
<reference evidence="3 4" key="1">
    <citation type="journal article" date="2010" name="Science">
        <title>Genomic analysis of organismal complexity in the multicellular green alga Volvox carteri.</title>
        <authorList>
            <person name="Prochnik S.E."/>
            <person name="Umen J."/>
            <person name="Nedelcu A.M."/>
            <person name="Hallmann A."/>
            <person name="Miller S.M."/>
            <person name="Nishii I."/>
            <person name="Ferris P."/>
            <person name="Kuo A."/>
            <person name="Mitros T."/>
            <person name="Fritz-Laylin L.K."/>
            <person name="Hellsten U."/>
            <person name="Chapman J."/>
            <person name="Simakov O."/>
            <person name="Rensing S.A."/>
            <person name="Terry A."/>
            <person name="Pangilinan J."/>
            <person name="Kapitonov V."/>
            <person name="Jurka J."/>
            <person name="Salamov A."/>
            <person name="Shapiro H."/>
            <person name="Schmutz J."/>
            <person name="Grimwood J."/>
            <person name="Lindquist E."/>
            <person name="Lucas S."/>
            <person name="Grigoriev I.V."/>
            <person name="Schmitt R."/>
            <person name="Kirk D."/>
            <person name="Rokhsar D.S."/>
        </authorList>
    </citation>
    <scope>NUCLEOTIDE SEQUENCE [LARGE SCALE GENOMIC DNA]</scope>
    <source>
        <strain evidence="4">f. Nagariensis / Eve</strain>
    </source>
</reference>
<dbReference type="GO" id="GO:0005634">
    <property type="term" value="C:nucleus"/>
    <property type="evidence" value="ECO:0007669"/>
    <property type="project" value="TreeGrafter"/>
</dbReference>
<dbReference type="EMBL" id="GL378347">
    <property type="protein sequence ID" value="EFJ47070.1"/>
    <property type="molecule type" value="Genomic_DNA"/>
</dbReference>
<dbReference type="InParanoid" id="D8TZT3"/>
<dbReference type="Gene3D" id="3.40.30.10">
    <property type="entry name" value="Glutaredoxin"/>
    <property type="match status" value="1"/>
</dbReference>
<dbReference type="GeneID" id="9615959"/>
<dbReference type="PROSITE" id="PS51354">
    <property type="entry name" value="GLUTAREDOXIN_2"/>
    <property type="match status" value="1"/>
</dbReference>
<comment type="similarity">
    <text evidence="1">Belongs to the glutaredoxin family. CGFS subfamily.</text>
</comment>
<dbReference type="InterPro" id="IPR036249">
    <property type="entry name" value="Thioredoxin-like_sf"/>
</dbReference>
<dbReference type="GO" id="GO:0006879">
    <property type="term" value="P:intracellular iron ion homeostasis"/>
    <property type="evidence" value="ECO:0007669"/>
    <property type="project" value="TreeGrafter"/>
</dbReference>
<gene>
    <name evidence="3" type="ORF">VOLCADRAFT_32338</name>
</gene>
<dbReference type="InterPro" id="IPR004480">
    <property type="entry name" value="Monothiol_GRX-rel"/>
</dbReference>
<dbReference type="AlphaFoldDB" id="D8TZT3"/>
<dbReference type="PANTHER" id="PTHR10293:SF73">
    <property type="entry name" value="GLUTAREDOXIN-3"/>
    <property type="match status" value="1"/>
</dbReference>
<protein>
    <recommendedName>
        <fullName evidence="2">Glutaredoxin domain-containing protein</fullName>
    </recommendedName>
</protein>
<organism evidence="4">
    <name type="scientific">Volvox carteri f. nagariensis</name>
    <dbReference type="NCBI Taxonomy" id="3068"/>
    <lineage>
        <taxon>Eukaryota</taxon>
        <taxon>Viridiplantae</taxon>
        <taxon>Chlorophyta</taxon>
        <taxon>core chlorophytes</taxon>
        <taxon>Chlorophyceae</taxon>
        <taxon>CS clade</taxon>
        <taxon>Chlamydomonadales</taxon>
        <taxon>Volvocaceae</taxon>
        <taxon>Volvox</taxon>
    </lineage>
</organism>
<evidence type="ECO:0000313" key="4">
    <source>
        <dbReference type="Proteomes" id="UP000001058"/>
    </source>
</evidence>
<evidence type="ECO:0000259" key="2">
    <source>
        <dbReference type="Pfam" id="PF00462"/>
    </source>
</evidence>
<dbReference type="PANTHER" id="PTHR10293">
    <property type="entry name" value="GLUTAREDOXIN FAMILY MEMBER"/>
    <property type="match status" value="1"/>
</dbReference>
<dbReference type="KEGG" id="vcn:VOLCADRAFT_32338"/>
<dbReference type="Proteomes" id="UP000001058">
    <property type="component" value="Unassembled WGS sequence"/>
</dbReference>
<evidence type="ECO:0000313" key="3">
    <source>
        <dbReference type="EMBL" id="EFJ47070.1"/>
    </source>
</evidence>